<dbReference type="RefSeq" id="XP_026615665.1">
    <property type="nucleotide sequence ID" value="XM_026758543.1"/>
</dbReference>
<gene>
    <name evidence="1" type="ORF">CDV56_104924</name>
</gene>
<keyword evidence="2" id="KW-1185">Reference proteome</keyword>
<name>A0A397H874_ASPTH</name>
<dbReference type="Proteomes" id="UP000215305">
    <property type="component" value="Unassembled WGS sequence"/>
</dbReference>
<evidence type="ECO:0000313" key="1">
    <source>
        <dbReference type="EMBL" id="RHZ59252.1"/>
    </source>
</evidence>
<accession>A0A397H874</accession>
<comment type="caution">
    <text evidence="1">The sequence shown here is derived from an EMBL/GenBank/DDBJ whole genome shotgun (WGS) entry which is preliminary data.</text>
</comment>
<dbReference type="VEuPathDB" id="FungiDB:CDV56_104924"/>
<dbReference type="OrthoDB" id="5275938at2759"/>
<dbReference type="EMBL" id="NKHU02000062">
    <property type="protein sequence ID" value="RHZ59252.1"/>
    <property type="molecule type" value="Genomic_DNA"/>
</dbReference>
<reference evidence="1" key="1">
    <citation type="submission" date="2018-08" db="EMBL/GenBank/DDBJ databases">
        <title>Draft genome sequence of azole-resistant Aspergillus thermomutatus (Neosartorya pseudofischeri) strain HMR AF 39, isolated from a human nasal aspirate.</title>
        <authorList>
            <person name="Parent-Michaud M."/>
            <person name="Dufresne P.J."/>
            <person name="Fournier E."/>
            <person name="Martineau C."/>
            <person name="Moreira S."/>
            <person name="Perkins V."/>
            <person name="De Repentigny L."/>
            <person name="Dufresne S.F."/>
        </authorList>
    </citation>
    <scope>NUCLEOTIDE SEQUENCE [LARGE SCALE GENOMIC DNA]</scope>
    <source>
        <strain evidence="1">HMR AF 39</strain>
    </source>
</reference>
<sequence length="259" mass="29879">MVKSYHILDPEGDVILVFPQQDATDRVGKFILIDLTRENHPFEDSATVEAEIDSISTTVEGEWSELDGEKEGEDNVEEELRREAASLEPLAISRPPKNREVRVQVSSKHLSLASPVFHRMFRSWRKETENAHTNKRININKEIWDPHVVSILMNLIHGHMRKVPRHVSLEELAKFGVLVEYFECHEIAEVFTDMWVDHLKEEIPFSSPGDTMRWIRISWVFRKPAEFRAATRLAVMETKGPLAAQTLPIPRRILDRAAS</sequence>
<dbReference type="AlphaFoldDB" id="A0A397H874"/>
<evidence type="ECO:0008006" key="3">
    <source>
        <dbReference type="Google" id="ProtNLM"/>
    </source>
</evidence>
<evidence type="ECO:0000313" key="2">
    <source>
        <dbReference type="Proteomes" id="UP000215305"/>
    </source>
</evidence>
<dbReference type="GeneID" id="38126898"/>
<proteinExistence type="predicted"/>
<protein>
    <recommendedName>
        <fullName evidence="3">BTB domain-containing protein</fullName>
    </recommendedName>
</protein>
<organism evidence="1 2">
    <name type="scientific">Aspergillus thermomutatus</name>
    <name type="common">Neosartorya pseudofischeri</name>
    <dbReference type="NCBI Taxonomy" id="41047"/>
    <lineage>
        <taxon>Eukaryota</taxon>
        <taxon>Fungi</taxon>
        <taxon>Dikarya</taxon>
        <taxon>Ascomycota</taxon>
        <taxon>Pezizomycotina</taxon>
        <taxon>Eurotiomycetes</taxon>
        <taxon>Eurotiomycetidae</taxon>
        <taxon>Eurotiales</taxon>
        <taxon>Aspergillaceae</taxon>
        <taxon>Aspergillus</taxon>
        <taxon>Aspergillus subgen. Fumigati</taxon>
    </lineage>
</organism>